<organism evidence="5 6">
    <name type="scientific">Symbiodinium natans</name>
    <dbReference type="NCBI Taxonomy" id="878477"/>
    <lineage>
        <taxon>Eukaryota</taxon>
        <taxon>Sar</taxon>
        <taxon>Alveolata</taxon>
        <taxon>Dinophyceae</taxon>
        <taxon>Suessiales</taxon>
        <taxon>Symbiodiniaceae</taxon>
        <taxon>Symbiodinium</taxon>
    </lineage>
</organism>
<dbReference type="InterPro" id="IPR011009">
    <property type="entry name" value="Kinase-like_dom_sf"/>
</dbReference>
<keyword evidence="1" id="KW-0547">Nucleotide-binding</keyword>
<dbReference type="InterPro" id="IPR000719">
    <property type="entry name" value="Prot_kinase_dom"/>
</dbReference>
<keyword evidence="6" id="KW-1185">Reference proteome</keyword>
<dbReference type="PANTHER" id="PTHR27001">
    <property type="entry name" value="OS01G0253100 PROTEIN"/>
    <property type="match status" value="1"/>
</dbReference>
<evidence type="ECO:0000259" key="4">
    <source>
        <dbReference type="PROSITE" id="PS50011"/>
    </source>
</evidence>
<name>A0A812U8Z0_9DINO</name>
<accession>A0A812U8Z0</accession>
<dbReference type="SUPFAM" id="SSF57850">
    <property type="entry name" value="RING/U-box"/>
    <property type="match status" value="1"/>
</dbReference>
<evidence type="ECO:0000256" key="2">
    <source>
        <dbReference type="ARBA" id="ARBA00022840"/>
    </source>
</evidence>
<dbReference type="AlphaFoldDB" id="A0A812U8Z0"/>
<dbReference type="Gene3D" id="1.10.510.10">
    <property type="entry name" value="Transferase(Phosphotransferase) domain 1"/>
    <property type="match status" value="1"/>
</dbReference>
<comment type="caution">
    <text evidence="5">The sequence shown here is derived from an EMBL/GenBank/DDBJ whole genome shotgun (WGS) entry which is preliminary data.</text>
</comment>
<sequence>MLSEVRLRAAAGVAKALNYMHQGGAAQRCFHRDVKSGNICLTGALRAKLIDCGLAKYAPEEVDAHSSSLGRFGTAAYMCPRYAIQGGYNVKSETYSFGIVLLELLTGKLQLAPTHLVETFIEDAEDGDLRAAMDPHAGWPAPVFDEVAAVAADALQSSLKKRCTLQPVLQVLARLEREHAGIVFEEEQLERFRQQREEHQREQDVREAQQREQRRQCQVCFEDFDTAEGICCPADHFLCADCLAGHTQAEVHDENLERFRRRHGVQCPALNCGHIYANGPLARHVPEATFALYLQARERLVEAAATEAAERDMARRLAAERAEGRLGQARRYVQEEILTLRCPRCQQAFVDFDGCCALTCSRAGCGCGFCGFCLQDCGRNAHAHVRRCGLNPRQDYFVSEEQFREIQKCRRTRLVQAYLAELEPETRERLLRDLARDFADLNIHL</sequence>
<reference evidence="5" key="1">
    <citation type="submission" date="2021-02" db="EMBL/GenBank/DDBJ databases">
        <authorList>
            <person name="Dougan E. K."/>
            <person name="Rhodes N."/>
            <person name="Thang M."/>
            <person name="Chan C."/>
        </authorList>
    </citation>
    <scope>NUCLEOTIDE SEQUENCE</scope>
</reference>
<dbReference type="GO" id="GO:0005886">
    <property type="term" value="C:plasma membrane"/>
    <property type="evidence" value="ECO:0007669"/>
    <property type="project" value="TreeGrafter"/>
</dbReference>
<feature type="coiled-coil region" evidence="3">
    <location>
        <begin position="182"/>
        <end position="212"/>
    </location>
</feature>
<evidence type="ECO:0000256" key="3">
    <source>
        <dbReference type="SAM" id="Coils"/>
    </source>
</evidence>
<dbReference type="Proteomes" id="UP000604046">
    <property type="component" value="Unassembled WGS sequence"/>
</dbReference>
<dbReference type="GO" id="GO:0004672">
    <property type="term" value="F:protein kinase activity"/>
    <property type="evidence" value="ECO:0007669"/>
    <property type="project" value="InterPro"/>
</dbReference>
<gene>
    <name evidence="5" type="primary">PIX13</name>
    <name evidence="5" type="ORF">SNAT2548_LOCUS32066</name>
</gene>
<feature type="domain" description="Protein kinase" evidence="4">
    <location>
        <begin position="1"/>
        <end position="182"/>
    </location>
</feature>
<dbReference type="PROSITE" id="PS00198">
    <property type="entry name" value="4FE4S_FER_1"/>
    <property type="match status" value="1"/>
</dbReference>
<evidence type="ECO:0000313" key="6">
    <source>
        <dbReference type="Proteomes" id="UP000604046"/>
    </source>
</evidence>
<dbReference type="OrthoDB" id="4062651at2759"/>
<evidence type="ECO:0000256" key="1">
    <source>
        <dbReference type="ARBA" id="ARBA00022741"/>
    </source>
</evidence>
<evidence type="ECO:0000313" key="5">
    <source>
        <dbReference type="EMBL" id="CAE7565953.1"/>
    </source>
</evidence>
<protein>
    <submittedName>
        <fullName evidence="5">PIX13 protein</fullName>
    </submittedName>
</protein>
<dbReference type="EMBL" id="CAJNDS010002691">
    <property type="protein sequence ID" value="CAE7565953.1"/>
    <property type="molecule type" value="Genomic_DNA"/>
</dbReference>
<dbReference type="PANTHER" id="PTHR27001:SF931">
    <property type="entry name" value="OS11G0664100 PROTEIN"/>
    <property type="match status" value="1"/>
</dbReference>
<dbReference type="PROSITE" id="PS50011">
    <property type="entry name" value="PROTEIN_KINASE_DOM"/>
    <property type="match status" value="1"/>
</dbReference>
<proteinExistence type="predicted"/>
<dbReference type="SUPFAM" id="SSF56112">
    <property type="entry name" value="Protein kinase-like (PK-like)"/>
    <property type="match status" value="1"/>
</dbReference>
<dbReference type="PROSITE" id="PS00108">
    <property type="entry name" value="PROTEIN_KINASE_ST"/>
    <property type="match status" value="1"/>
</dbReference>
<keyword evidence="3" id="KW-0175">Coiled coil</keyword>
<dbReference type="Pfam" id="PF00069">
    <property type="entry name" value="Pkinase"/>
    <property type="match status" value="1"/>
</dbReference>
<dbReference type="InterPro" id="IPR017900">
    <property type="entry name" value="4Fe4S_Fe_S_CS"/>
</dbReference>
<dbReference type="GO" id="GO:0005524">
    <property type="term" value="F:ATP binding"/>
    <property type="evidence" value="ECO:0007669"/>
    <property type="project" value="UniProtKB-KW"/>
</dbReference>
<keyword evidence="2" id="KW-0067">ATP-binding</keyword>
<dbReference type="InterPro" id="IPR008271">
    <property type="entry name" value="Ser/Thr_kinase_AS"/>
</dbReference>